<gene>
    <name evidence="3" type="ORF">BleG1_3627</name>
</gene>
<dbReference type="GO" id="GO:0016853">
    <property type="term" value="F:isomerase activity"/>
    <property type="evidence" value="ECO:0007669"/>
    <property type="project" value="UniProtKB-KW"/>
</dbReference>
<name>A0A060M7X2_9BACI</name>
<dbReference type="KEGG" id="ble:BleG1_3627"/>
<dbReference type="InterPro" id="IPR050417">
    <property type="entry name" value="Sugar_Epim/Isomerase"/>
</dbReference>
<dbReference type="Gene3D" id="3.20.20.150">
    <property type="entry name" value="Divalent-metal-dependent TIM barrel enzymes"/>
    <property type="match status" value="1"/>
</dbReference>
<dbReference type="PANTHER" id="PTHR43489:SF7">
    <property type="entry name" value="3-DEHYDRO-D-GULOSIDE 4-EPIMERASE-RELATED"/>
    <property type="match status" value="1"/>
</dbReference>
<dbReference type="STRING" id="1246626.BleG1_3627"/>
<keyword evidence="4" id="KW-1185">Reference proteome</keyword>
<evidence type="ECO:0000256" key="1">
    <source>
        <dbReference type="ARBA" id="ARBA00023235"/>
    </source>
</evidence>
<reference evidence="3 4" key="1">
    <citation type="journal article" date="2014" name="Gene">
        <title>A comparative genomic analysis of the alkalitolerant soil bacterium Bacillus lehensis G1.</title>
        <authorList>
            <person name="Noor Y.M."/>
            <person name="Samsulrizal N.H."/>
            <person name="Jema'on N.A."/>
            <person name="Low K.O."/>
            <person name="Ramli A.N."/>
            <person name="Alias N.I."/>
            <person name="Damis S.I."/>
            <person name="Fuzi S.F."/>
            <person name="Isa M.N."/>
            <person name="Murad A.M."/>
            <person name="Raih M.F."/>
            <person name="Bakar F.D."/>
            <person name="Najimudin N."/>
            <person name="Mahadi N.M."/>
            <person name="Illias R.M."/>
        </authorList>
    </citation>
    <scope>NUCLEOTIDE SEQUENCE [LARGE SCALE GENOMIC DNA]</scope>
    <source>
        <strain evidence="3 4">G1</strain>
    </source>
</reference>
<proteinExistence type="predicted"/>
<dbReference type="RefSeq" id="WP_038483860.1">
    <property type="nucleotide sequence ID" value="NZ_CP003923.1"/>
</dbReference>
<keyword evidence="1 3" id="KW-0413">Isomerase</keyword>
<dbReference type="InterPro" id="IPR036237">
    <property type="entry name" value="Xyl_isomerase-like_sf"/>
</dbReference>
<organism evidence="3 4">
    <name type="scientific">Shouchella lehensis G1</name>
    <dbReference type="NCBI Taxonomy" id="1246626"/>
    <lineage>
        <taxon>Bacteria</taxon>
        <taxon>Bacillati</taxon>
        <taxon>Bacillota</taxon>
        <taxon>Bacilli</taxon>
        <taxon>Bacillales</taxon>
        <taxon>Bacillaceae</taxon>
        <taxon>Shouchella</taxon>
    </lineage>
</organism>
<dbReference type="InterPro" id="IPR013022">
    <property type="entry name" value="Xyl_isomerase-like_TIM-brl"/>
</dbReference>
<dbReference type="eggNOG" id="COG1082">
    <property type="taxonomic scope" value="Bacteria"/>
</dbReference>
<dbReference type="EMBL" id="CP003923">
    <property type="protein sequence ID" value="AIC96174.1"/>
    <property type="molecule type" value="Genomic_DNA"/>
</dbReference>
<dbReference type="PATRIC" id="fig|1246626.3.peg.3617"/>
<evidence type="ECO:0000313" key="4">
    <source>
        <dbReference type="Proteomes" id="UP000027142"/>
    </source>
</evidence>
<feature type="domain" description="Xylose isomerase-like TIM barrel" evidence="2">
    <location>
        <begin position="20"/>
        <end position="256"/>
    </location>
</feature>
<dbReference type="AlphaFoldDB" id="A0A060M7X2"/>
<dbReference type="PANTHER" id="PTHR43489">
    <property type="entry name" value="ISOMERASE"/>
    <property type="match status" value="1"/>
</dbReference>
<dbReference type="SUPFAM" id="SSF51658">
    <property type="entry name" value="Xylose isomerase-like"/>
    <property type="match status" value="1"/>
</dbReference>
<evidence type="ECO:0000259" key="2">
    <source>
        <dbReference type="Pfam" id="PF01261"/>
    </source>
</evidence>
<sequence length="280" mass="31430">MKKGINQWCYPEGTPLDRVLEWTKQAGFSTIELNVAKPGEVGLTLDTTVEEAKAIKTQIKAAGLEMDSLSTSLLWQTPLSSGDEKIREQGKRVVRRMLEFAHDLDVSTILVVPGMVTEDVRYDECYERSIAALKELAPLAEEVNVRIGIENVWNRFLLSPLEMAQYIDEVNSTHIGAYFDVGNVLQFGYPEQWIRILGERIFKVHVKDFKTSVGAMTGFTNLLAGDVNWQAVMKELQEIGYNGELTAELTPYAYDPAALAYDTSRQMDLLLASQITPYPT</sequence>
<dbReference type="OrthoDB" id="9782669at2"/>
<protein>
    <submittedName>
        <fullName evidence="3">Xylose isomerase</fullName>
    </submittedName>
</protein>
<accession>A0A060M7X2</accession>
<dbReference type="HOGENOM" id="CLU_073260_0_0_9"/>
<evidence type="ECO:0000313" key="3">
    <source>
        <dbReference type="EMBL" id="AIC96174.1"/>
    </source>
</evidence>
<dbReference type="Proteomes" id="UP000027142">
    <property type="component" value="Chromosome"/>
</dbReference>
<dbReference type="Pfam" id="PF01261">
    <property type="entry name" value="AP_endonuc_2"/>
    <property type="match status" value="1"/>
</dbReference>